<dbReference type="OrthoDB" id="1467719at2"/>
<evidence type="ECO:0000256" key="1">
    <source>
        <dbReference type="SAM" id="Coils"/>
    </source>
</evidence>
<feature type="coiled-coil region" evidence="1">
    <location>
        <begin position="40"/>
        <end position="74"/>
    </location>
</feature>
<proteinExistence type="predicted"/>
<sequence length="103" mass="12742">MLKKWRKKRWFKMLSNKYVLATIVFVVWISFLDRNSFLLHRELNKQIEALEQGKTNYQSDLEQNKRELEELESDPEKLEKFAREQYWMHKEGEEVFLIETEEE</sequence>
<dbReference type="EMBL" id="WBVQ01000001">
    <property type="protein sequence ID" value="KAB2817134.1"/>
    <property type="molecule type" value="Genomic_DNA"/>
</dbReference>
<name>A0A6L3ZGZ7_9FLAO</name>
<dbReference type="Pfam" id="PF04977">
    <property type="entry name" value="DivIC"/>
    <property type="match status" value="1"/>
</dbReference>
<dbReference type="InterPro" id="IPR007060">
    <property type="entry name" value="FtsL/DivIC"/>
</dbReference>
<comment type="caution">
    <text evidence="2">The sequence shown here is derived from an EMBL/GenBank/DDBJ whole genome shotgun (WGS) entry which is preliminary data.</text>
</comment>
<gene>
    <name evidence="2" type="ORF">F8C82_01690</name>
</gene>
<dbReference type="AlphaFoldDB" id="A0A6L3ZGZ7"/>
<dbReference type="RefSeq" id="WP_151691705.1">
    <property type="nucleotide sequence ID" value="NZ_BMGX01000002.1"/>
</dbReference>
<protein>
    <submittedName>
        <fullName evidence="2">Septum formation initiator family protein</fullName>
    </submittedName>
</protein>
<evidence type="ECO:0000313" key="3">
    <source>
        <dbReference type="Proteomes" id="UP000484164"/>
    </source>
</evidence>
<organism evidence="2 3">
    <name type="scientific">Phaeocystidibacter marisrubri</name>
    <dbReference type="NCBI Taxonomy" id="1577780"/>
    <lineage>
        <taxon>Bacteria</taxon>
        <taxon>Pseudomonadati</taxon>
        <taxon>Bacteroidota</taxon>
        <taxon>Flavobacteriia</taxon>
        <taxon>Flavobacteriales</taxon>
        <taxon>Phaeocystidibacteraceae</taxon>
        <taxon>Phaeocystidibacter</taxon>
    </lineage>
</organism>
<evidence type="ECO:0000313" key="2">
    <source>
        <dbReference type="EMBL" id="KAB2817134.1"/>
    </source>
</evidence>
<keyword evidence="3" id="KW-1185">Reference proteome</keyword>
<accession>A0A6L3ZGZ7</accession>
<keyword evidence="1" id="KW-0175">Coiled coil</keyword>
<reference evidence="2 3" key="1">
    <citation type="submission" date="2019-10" db="EMBL/GenBank/DDBJ databases">
        <title>Genome sequence of Phaeocystidibacter marisrubri JCM30614 (type strain).</title>
        <authorList>
            <person name="Bowman J.P."/>
        </authorList>
    </citation>
    <scope>NUCLEOTIDE SEQUENCE [LARGE SCALE GENOMIC DNA]</scope>
    <source>
        <strain evidence="2 3">JCM 30614</strain>
    </source>
</reference>
<dbReference type="Proteomes" id="UP000484164">
    <property type="component" value="Unassembled WGS sequence"/>
</dbReference>